<comment type="caution">
    <text evidence="3">The sequence shown here is derived from an EMBL/GenBank/DDBJ whole genome shotgun (WGS) entry which is preliminary data.</text>
</comment>
<organism evidence="3 4">
    <name type="scientific">Crenobacter oryzisoli</name>
    <dbReference type="NCBI Taxonomy" id="3056844"/>
    <lineage>
        <taxon>Bacteria</taxon>
        <taxon>Pseudomonadati</taxon>
        <taxon>Pseudomonadota</taxon>
        <taxon>Betaproteobacteria</taxon>
        <taxon>Neisseriales</taxon>
        <taxon>Neisseriaceae</taxon>
        <taxon>Crenobacter</taxon>
    </lineage>
</organism>
<accession>A0ABT7XQG7</accession>
<dbReference type="SUPFAM" id="SSF50486">
    <property type="entry name" value="FMT C-terminal domain-like"/>
    <property type="match status" value="1"/>
</dbReference>
<evidence type="ECO:0000259" key="2">
    <source>
        <dbReference type="Pfam" id="PF02911"/>
    </source>
</evidence>
<dbReference type="InterPro" id="IPR005793">
    <property type="entry name" value="Formyl_trans_C"/>
</dbReference>
<dbReference type="RefSeq" id="WP_289830664.1">
    <property type="nucleotide sequence ID" value="NZ_JAUEDK010000025.1"/>
</dbReference>
<evidence type="ECO:0000259" key="1">
    <source>
        <dbReference type="Pfam" id="PF00551"/>
    </source>
</evidence>
<feature type="domain" description="Formyl transferase C-terminal" evidence="2">
    <location>
        <begin position="203"/>
        <end position="296"/>
    </location>
</feature>
<dbReference type="Pfam" id="PF02911">
    <property type="entry name" value="Formyl_trans_C"/>
    <property type="match status" value="1"/>
</dbReference>
<dbReference type="InterPro" id="IPR036477">
    <property type="entry name" value="Formyl_transf_N_sf"/>
</dbReference>
<dbReference type="Pfam" id="PF00551">
    <property type="entry name" value="Formyl_trans_N"/>
    <property type="match status" value="1"/>
</dbReference>
<dbReference type="EMBL" id="JAUEDK010000025">
    <property type="protein sequence ID" value="MDN0076020.1"/>
    <property type="molecule type" value="Genomic_DNA"/>
</dbReference>
<proteinExistence type="predicted"/>
<dbReference type="Gene3D" id="3.40.50.12230">
    <property type="match status" value="1"/>
</dbReference>
<dbReference type="InterPro" id="IPR011034">
    <property type="entry name" value="Formyl_transferase-like_C_sf"/>
</dbReference>
<gene>
    <name evidence="3" type="ORF">QU481_14105</name>
</gene>
<dbReference type="PANTHER" id="PTHR11138">
    <property type="entry name" value="METHIONYL-TRNA FORMYLTRANSFERASE"/>
    <property type="match status" value="1"/>
</dbReference>
<feature type="domain" description="Formyl transferase N-terminal" evidence="1">
    <location>
        <begin position="22"/>
        <end position="173"/>
    </location>
</feature>
<keyword evidence="4" id="KW-1185">Reference proteome</keyword>
<dbReference type="InterPro" id="IPR002376">
    <property type="entry name" value="Formyl_transf_N"/>
</dbReference>
<dbReference type="NCBIfam" id="NF005414">
    <property type="entry name" value="PRK06988.1"/>
    <property type="match status" value="1"/>
</dbReference>
<dbReference type="Proteomes" id="UP001168540">
    <property type="component" value="Unassembled WGS sequence"/>
</dbReference>
<evidence type="ECO:0000313" key="4">
    <source>
        <dbReference type="Proteomes" id="UP001168540"/>
    </source>
</evidence>
<evidence type="ECO:0000313" key="3">
    <source>
        <dbReference type="EMBL" id="MDN0076020.1"/>
    </source>
</evidence>
<dbReference type="PANTHER" id="PTHR11138:SF5">
    <property type="entry name" value="METHIONYL-TRNA FORMYLTRANSFERASE, MITOCHONDRIAL"/>
    <property type="match status" value="1"/>
</dbReference>
<name>A0ABT7XQG7_9NEIS</name>
<reference evidence="3" key="1">
    <citation type="submission" date="2023-06" db="EMBL/GenBank/DDBJ databases">
        <authorList>
            <person name="Zhang S."/>
        </authorList>
    </citation>
    <scope>NUCLEOTIDE SEQUENCE</scope>
    <source>
        <strain evidence="3">SG2303</strain>
    </source>
</reference>
<dbReference type="SUPFAM" id="SSF53328">
    <property type="entry name" value="Formyltransferase"/>
    <property type="match status" value="1"/>
</dbReference>
<protein>
    <submittedName>
        <fullName evidence="3">Formyltransferase</fullName>
    </submittedName>
</protein>
<sequence length="306" mass="32990">MTRVVVFAYHNVGVRCLSALLGRGVEVALVVTHRDNPNETIWFGSVQKLAESHGIPVITPDDPNTAEVLAAVEAAKPDFLFSFYYRHMLKAPLLKVAPRGSFNMHGSLLPKYRGRVPTNWAVIHGETETGATLHVMNEKPDNGAIVDQFAVPILPNDTAQEVFDKVTVAAELVLWRCLPGLLDGTAQFTVQDLSQGGYFGGRKAEDGRIAAGIGAKQLHDFVRAVTHPYPGAFSDIDAGRVVIWRTLRAGDTGRTVAGTELYADSDALYLACADGGRLRVLDATLDGAPLDAAAFRARFGNDPIAL</sequence>